<comment type="cofactor">
    <cofactor evidence="1 3">
        <name>FAD</name>
        <dbReference type="ChEBI" id="CHEBI:57692"/>
    </cofactor>
</comment>
<dbReference type="GO" id="GO:0006598">
    <property type="term" value="P:polyamine catabolic process"/>
    <property type="evidence" value="ECO:0007669"/>
    <property type="project" value="TreeGrafter"/>
</dbReference>
<reference evidence="7" key="1">
    <citation type="journal article" date="2017" name="bioRxiv">
        <title>Comparative analysis of the genomes of Stylophora pistillata and Acropora digitifera provides evidence for extensive differences between species of corals.</title>
        <authorList>
            <person name="Voolstra C.R."/>
            <person name="Li Y."/>
            <person name="Liew Y.J."/>
            <person name="Baumgarten S."/>
            <person name="Zoccola D."/>
            <person name="Flot J.-F."/>
            <person name="Tambutte S."/>
            <person name="Allemand D."/>
            <person name="Aranda M."/>
        </authorList>
    </citation>
    <scope>NUCLEOTIDE SEQUENCE [LARGE SCALE GENOMIC DNA]</scope>
</reference>
<evidence type="ECO:0000259" key="5">
    <source>
        <dbReference type="Pfam" id="PF01593"/>
    </source>
</evidence>
<dbReference type="EMBL" id="LSMT01000438">
    <property type="protein sequence ID" value="PFX17974.1"/>
    <property type="molecule type" value="Genomic_DNA"/>
</dbReference>
<evidence type="ECO:0000256" key="2">
    <source>
        <dbReference type="ARBA" id="ARBA00023002"/>
    </source>
</evidence>
<evidence type="ECO:0000256" key="1">
    <source>
        <dbReference type="ARBA" id="ARBA00001974"/>
    </source>
</evidence>
<evidence type="ECO:0000256" key="3">
    <source>
        <dbReference type="RuleBase" id="RU362067"/>
    </source>
</evidence>
<feature type="signal peptide" evidence="4">
    <location>
        <begin position="1"/>
        <end position="22"/>
    </location>
</feature>
<keyword evidence="4" id="KW-0732">Signal</keyword>
<sequence>MQIGSGVILVLSLLFLVDRSLSQSPIKQNKTKVLILGAGLAGMKAAKTLLDRNITDILILEGKNYTGGRVHAIQFANHSIEVGANWIHFVNDGDTKPILDRRDANKMHGLDSNYSDILVRDEGGNDITDFAVLREYNDRIEHKVEDYIEKREGQPDFPARVGMQLMGWSAKQPIENVIEYFNFDFEFAKPPEEVSFFSLFERGEDFFIADGRGIWSMYEDLHKPLEAKTLLGKLITKIKRNSDSVEVQTSDGWSYVADYALCTFSSGVLASDLVTFEPALPDWKKEAIFKNPMSSYTKIFLKFPKKFWDDHEYILFASKQRGRFPVWQDLSRPGIFPVSSGMLLITVTGAEGRRIEGQSFNETKAEIMGMLKTIYGKTIPEATGIYYHRWSKEPLTQGAYSDAVVGMTSKDWENIGKNLGRLYFAGEATSKEWYGYMQGAYLTGDEKGKMIAEKISPSETSGKPGKPKSEATLAKLSSMGILLLQLLPLCFISMWY</sequence>
<dbReference type="EC" id="1.4.3.-" evidence="3"/>
<feature type="chain" id="PRO_5012383082" description="Amine oxidase" evidence="4">
    <location>
        <begin position="23"/>
        <end position="496"/>
    </location>
</feature>
<dbReference type="AlphaFoldDB" id="A0A2B4RHW0"/>
<protein>
    <recommendedName>
        <fullName evidence="3">Amine oxidase</fullName>
        <ecNumber evidence="3">1.4.3.-</ecNumber>
    </recommendedName>
</protein>
<dbReference type="Gene3D" id="3.90.660.10">
    <property type="match status" value="1"/>
</dbReference>
<dbReference type="InterPro" id="IPR001613">
    <property type="entry name" value="Flavin_amine_oxidase"/>
</dbReference>
<accession>A0A2B4RHW0</accession>
<dbReference type="SUPFAM" id="SSF51905">
    <property type="entry name" value="FAD/NAD(P)-binding domain"/>
    <property type="match status" value="1"/>
</dbReference>
<dbReference type="PANTHER" id="PTHR10742">
    <property type="entry name" value="FLAVIN MONOAMINE OXIDASE"/>
    <property type="match status" value="1"/>
</dbReference>
<dbReference type="STRING" id="50429.A0A2B4RHW0"/>
<keyword evidence="3" id="KW-0274">FAD</keyword>
<keyword evidence="7" id="KW-1185">Reference proteome</keyword>
<dbReference type="PRINTS" id="PR00757">
    <property type="entry name" value="AMINEOXDASEF"/>
</dbReference>
<keyword evidence="2 3" id="KW-0560">Oxidoreductase</keyword>
<name>A0A2B4RHW0_STYPI</name>
<dbReference type="Gene3D" id="3.50.50.60">
    <property type="entry name" value="FAD/NAD(P)-binding domain"/>
    <property type="match status" value="1"/>
</dbReference>
<dbReference type="GO" id="GO:0008131">
    <property type="term" value="F:primary methylamine oxidase activity"/>
    <property type="evidence" value="ECO:0007669"/>
    <property type="project" value="UniProtKB-ARBA"/>
</dbReference>
<dbReference type="Pfam" id="PF01593">
    <property type="entry name" value="Amino_oxidase"/>
    <property type="match status" value="1"/>
</dbReference>
<comment type="caution">
    <text evidence="6">The sequence shown here is derived from an EMBL/GenBank/DDBJ whole genome shotgun (WGS) entry which is preliminary data.</text>
</comment>
<dbReference type="Proteomes" id="UP000225706">
    <property type="component" value="Unassembled WGS sequence"/>
</dbReference>
<dbReference type="OrthoDB" id="5046242at2759"/>
<comment type="similarity">
    <text evidence="3">Belongs to the flavin monoamine oxidase family.</text>
</comment>
<gene>
    <name evidence="6" type="primary">PAO</name>
    <name evidence="6" type="ORF">AWC38_SpisGene17687</name>
</gene>
<evidence type="ECO:0000256" key="4">
    <source>
        <dbReference type="SAM" id="SignalP"/>
    </source>
</evidence>
<feature type="domain" description="Amine oxidase" evidence="5">
    <location>
        <begin position="40"/>
        <end position="444"/>
    </location>
</feature>
<proteinExistence type="inferred from homology"/>
<organism evidence="6 7">
    <name type="scientific">Stylophora pistillata</name>
    <name type="common">Smooth cauliflower coral</name>
    <dbReference type="NCBI Taxonomy" id="50429"/>
    <lineage>
        <taxon>Eukaryota</taxon>
        <taxon>Metazoa</taxon>
        <taxon>Cnidaria</taxon>
        <taxon>Anthozoa</taxon>
        <taxon>Hexacorallia</taxon>
        <taxon>Scleractinia</taxon>
        <taxon>Astrocoeniina</taxon>
        <taxon>Pocilloporidae</taxon>
        <taxon>Stylophora</taxon>
    </lineage>
</organism>
<dbReference type="InterPro" id="IPR050281">
    <property type="entry name" value="Flavin_monoamine_oxidase"/>
</dbReference>
<dbReference type="InterPro" id="IPR002937">
    <property type="entry name" value="Amino_oxidase"/>
</dbReference>
<dbReference type="PANTHER" id="PTHR10742:SF313">
    <property type="entry name" value="AMINE OXIDASE"/>
    <property type="match status" value="1"/>
</dbReference>
<evidence type="ECO:0000313" key="6">
    <source>
        <dbReference type="EMBL" id="PFX17974.1"/>
    </source>
</evidence>
<dbReference type="SUPFAM" id="SSF54373">
    <property type="entry name" value="FAD-linked reductases, C-terminal domain"/>
    <property type="match status" value="1"/>
</dbReference>
<dbReference type="InterPro" id="IPR036188">
    <property type="entry name" value="FAD/NAD-bd_sf"/>
</dbReference>
<evidence type="ECO:0000313" key="7">
    <source>
        <dbReference type="Proteomes" id="UP000225706"/>
    </source>
</evidence>
<keyword evidence="3" id="KW-0285">Flavoprotein</keyword>